<protein>
    <submittedName>
        <fullName evidence="8">SPFH domain-containing protein</fullName>
    </submittedName>
</protein>
<dbReference type="SMART" id="SM00244">
    <property type="entry name" value="PHB"/>
    <property type="match status" value="1"/>
</dbReference>
<sequence>MEILIAIAIFVAITALVLWRSIRIIPQAQESVVERFGKYHRTLKSGPKVVIPFVDQIRVDVDKRDQVVSFPPQAAITQDNLGVSVDTVVYYRVTDVYNATYKVSNFITAVEQLVSATLRNVIGGMDLEQTLTSRDQINRELRSVLDEATADWGLKVTRIELKGIDPSESIQEAMEKQMRADREKRAQILQAEGDKQSAVLRAEGEKSAQVLRARGSAEAETVQAKAEAEAMTLRARGEADAISMVFKAIHAGGVDKDLLAYQYLQKLPEIAKGDSNKLWIVPTEMGANSSFWPFANQMDEITDALRGGQKAATPTEQHDAADTSEAPGRPVVDPGVDLPTAVELDAPENDQNS</sequence>
<proteinExistence type="inferred from homology"/>
<evidence type="ECO:0000256" key="5">
    <source>
        <dbReference type="ARBA" id="ARBA00023136"/>
    </source>
</evidence>
<dbReference type="PANTHER" id="PTHR43327">
    <property type="entry name" value="STOMATIN-LIKE PROTEIN 2, MITOCHONDRIAL"/>
    <property type="match status" value="1"/>
</dbReference>
<dbReference type="InterPro" id="IPR018080">
    <property type="entry name" value="Band_7/stomatin-like_CS"/>
</dbReference>
<evidence type="ECO:0000256" key="2">
    <source>
        <dbReference type="ARBA" id="ARBA00008164"/>
    </source>
</evidence>
<dbReference type="PRINTS" id="PR00721">
    <property type="entry name" value="STOMATIN"/>
</dbReference>
<dbReference type="CDD" id="cd08829">
    <property type="entry name" value="SPFH_paraslipin"/>
    <property type="match status" value="1"/>
</dbReference>
<dbReference type="InterPro" id="IPR050710">
    <property type="entry name" value="Band7/mec-2_domain"/>
</dbReference>
<evidence type="ECO:0000313" key="9">
    <source>
        <dbReference type="Proteomes" id="UP001250214"/>
    </source>
</evidence>
<evidence type="ECO:0000259" key="7">
    <source>
        <dbReference type="SMART" id="SM00244"/>
    </source>
</evidence>
<feature type="region of interest" description="Disordered" evidence="6">
    <location>
        <begin position="306"/>
        <end position="353"/>
    </location>
</feature>
<evidence type="ECO:0000256" key="6">
    <source>
        <dbReference type="SAM" id="MobiDB-lite"/>
    </source>
</evidence>
<evidence type="ECO:0000256" key="1">
    <source>
        <dbReference type="ARBA" id="ARBA00004167"/>
    </source>
</evidence>
<organism evidence="8 9">
    <name type="scientific">Lipingzhangella rawalii</name>
    <dbReference type="NCBI Taxonomy" id="2055835"/>
    <lineage>
        <taxon>Bacteria</taxon>
        <taxon>Bacillati</taxon>
        <taxon>Actinomycetota</taxon>
        <taxon>Actinomycetes</taxon>
        <taxon>Streptosporangiales</taxon>
        <taxon>Nocardiopsidaceae</taxon>
        <taxon>Lipingzhangella</taxon>
    </lineage>
</organism>
<keyword evidence="9" id="KW-1185">Reference proteome</keyword>
<name>A0ABU2H418_9ACTN</name>
<dbReference type="SUPFAM" id="SSF117892">
    <property type="entry name" value="Band 7/SPFH domain"/>
    <property type="match status" value="1"/>
</dbReference>
<evidence type="ECO:0000256" key="4">
    <source>
        <dbReference type="ARBA" id="ARBA00022989"/>
    </source>
</evidence>
<keyword evidence="5" id="KW-0472">Membrane</keyword>
<gene>
    <name evidence="8" type="ORF">RIF23_06990</name>
</gene>
<evidence type="ECO:0000256" key="3">
    <source>
        <dbReference type="ARBA" id="ARBA00022692"/>
    </source>
</evidence>
<dbReference type="RefSeq" id="WP_310911581.1">
    <property type="nucleotide sequence ID" value="NZ_JAVLVT010000003.1"/>
</dbReference>
<reference evidence="9" key="1">
    <citation type="submission" date="2023-07" db="EMBL/GenBank/DDBJ databases">
        <title>Novel species in the genus Lipingzhangella isolated from Sambhar Salt Lake.</title>
        <authorList>
            <person name="Jiya N."/>
            <person name="Kajale S."/>
            <person name="Sharma A."/>
        </authorList>
    </citation>
    <scope>NUCLEOTIDE SEQUENCE [LARGE SCALE GENOMIC DNA]</scope>
    <source>
        <strain evidence="9">LS1_29</strain>
    </source>
</reference>
<dbReference type="InterPro" id="IPR036013">
    <property type="entry name" value="Band_7/SPFH_dom_sf"/>
</dbReference>
<dbReference type="PANTHER" id="PTHR43327:SF10">
    <property type="entry name" value="STOMATIN-LIKE PROTEIN 2, MITOCHONDRIAL"/>
    <property type="match status" value="1"/>
</dbReference>
<dbReference type="Proteomes" id="UP001250214">
    <property type="component" value="Unassembled WGS sequence"/>
</dbReference>
<dbReference type="EMBL" id="JAVLVT010000003">
    <property type="protein sequence ID" value="MDS1270036.1"/>
    <property type="molecule type" value="Genomic_DNA"/>
</dbReference>
<evidence type="ECO:0000313" key="8">
    <source>
        <dbReference type="EMBL" id="MDS1270036.1"/>
    </source>
</evidence>
<comment type="caution">
    <text evidence="8">The sequence shown here is derived from an EMBL/GenBank/DDBJ whole genome shotgun (WGS) entry which is preliminary data.</text>
</comment>
<keyword evidence="4" id="KW-1133">Transmembrane helix</keyword>
<comment type="similarity">
    <text evidence="2">Belongs to the band 7/mec-2 family.</text>
</comment>
<accession>A0ABU2H418</accession>
<dbReference type="Pfam" id="PF01145">
    <property type="entry name" value="Band_7"/>
    <property type="match status" value="1"/>
</dbReference>
<comment type="subcellular location">
    <subcellularLocation>
        <location evidence="1">Membrane</location>
        <topology evidence="1">Single-pass membrane protein</topology>
    </subcellularLocation>
</comment>
<dbReference type="InterPro" id="IPR001107">
    <property type="entry name" value="Band_7"/>
</dbReference>
<dbReference type="PROSITE" id="PS01270">
    <property type="entry name" value="BAND_7"/>
    <property type="match status" value="1"/>
</dbReference>
<feature type="domain" description="Band 7" evidence="7">
    <location>
        <begin position="20"/>
        <end position="178"/>
    </location>
</feature>
<dbReference type="InterPro" id="IPR001972">
    <property type="entry name" value="Stomatin_HflK_fam"/>
</dbReference>
<dbReference type="Gene3D" id="3.30.479.30">
    <property type="entry name" value="Band 7 domain"/>
    <property type="match status" value="1"/>
</dbReference>
<keyword evidence="3" id="KW-0812">Transmembrane</keyword>